<reference evidence="2" key="1">
    <citation type="submission" date="2018-02" db="EMBL/GenBank/DDBJ databases">
        <authorList>
            <person name="Hausmann B."/>
        </authorList>
    </citation>
    <scope>NUCLEOTIDE SEQUENCE [LARGE SCALE GENOMIC DNA]</scope>
    <source>
        <strain evidence="2">Peat soil MAG SbA5</strain>
    </source>
</reference>
<gene>
    <name evidence="1" type="ORF">SBA5_90025</name>
</gene>
<proteinExistence type="predicted"/>
<dbReference type="AlphaFoldDB" id="A0A2N9M8B3"/>
<sequence length="73" mass="7890">MFIGGTFTSRLALDARVQPDDGPTPIATGVQSLRNSACQGKLIYYRRSGLSTMIVANKLTPSQTIVKTFLCPD</sequence>
<accession>A0A2N9M8B3</accession>
<organism evidence="1 2">
    <name type="scientific">Candidatus Sulfuritelmatomonas gaucii</name>
    <dbReference type="NCBI Taxonomy" id="2043161"/>
    <lineage>
        <taxon>Bacteria</taxon>
        <taxon>Pseudomonadati</taxon>
        <taxon>Acidobacteriota</taxon>
        <taxon>Terriglobia</taxon>
        <taxon>Terriglobales</taxon>
        <taxon>Acidobacteriaceae</taxon>
        <taxon>Candidatus Sulfuritelmatomonas</taxon>
    </lineage>
</organism>
<evidence type="ECO:0000313" key="2">
    <source>
        <dbReference type="Proteomes" id="UP000239735"/>
    </source>
</evidence>
<protein>
    <submittedName>
        <fullName evidence="1">Uncharacterized protein</fullName>
    </submittedName>
</protein>
<name>A0A2N9M8B3_9BACT</name>
<dbReference type="EMBL" id="OKRB01000152">
    <property type="protein sequence ID" value="SPE31648.1"/>
    <property type="molecule type" value="Genomic_DNA"/>
</dbReference>
<dbReference type="Proteomes" id="UP000239735">
    <property type="component" value="Unassembled WGS sequence"/>
</dbReference>
<evidence type="ECO:0000313" key="1">
    <source>
        <dbReference type="EMBL" id="SPE31648.1"/>
    </source>
</evidence>